<dbReference type="InterPro" id="IPR004218">
    <property type="entry name" value="GSHS_ATP-bd"/>
</dbReference>
<protein>
    <recommendedName>
        <fullName evidence="1">Prokaryotic glutathione synthetase ATP-binding domain-containing protein</fullName>
    </recommendedName>
</protein>
<comment type="caution">
    <text evidence="2">The sequence shown here is derived from an EMBL/GenBank/DDBJ whole genome shotgun (WGS) entry which is preliminary data.</text>
</comment>
<reference evidence="2 3" key="1">
    <citation type="submission" date="2022-01" db="EMBL/GenBank/DDBJ databases">
        <title>Paraglaciecola sp. G1-23.</title>
        <authorList>
            <person name="Jin M.S."/>
            <person name="Han D.M."/>
            <person name="Kim H.M."/>
            <person name="Jeon C.O."/>
        </authorList>
    </citation>
    <scope>NUCLEOTIDE SEQUENCE [LARGE SCALE GENOMIC DNA]</scope>
    <source>
        <strain evidence="2 3">G1-23</strain>
    </source>
</reference>
<dbReference type="Proteomes" id="UP001521137">
    <property type="component" value="Unassembled WGS sequence"/>
</dbReference>
<gene>
    <name evidence="2" type="ORF">L0668_13295</name>
</gene>
<evidence type="ECO:0000313" key="3">
    <source>
        <dbReference type="Proteomes" id="UP001521137"/>
    </source>
</evidence>
<feature type="domain" description="Prokaryotic glutathione synthetase ATP-binding" evidence="1">
    <location>
        <begin position="129"/>
        <end position="251"/>
    </location>
</feature>
<accession>A0ABS9DBT1</accession>
<dbReference type="EMBL" id="JAKGAS010000007">
    <property type="protein sequence ID" value="MCF2949091.1"/>
    <property type="molecule type" value="Genomic_DNA"/>
</dbReference>
<evidence type="ECO:0000259" key="1">
    <source>
        <dbReference type="Pfam" id="PF02955"/>
    </source>
</evidence>
<dbReference type="RefSeq" id="WP_235313161.1">
    <property type="nucleotide sequence ID" value="NZ_JAKGAS010000007.1"/>
</dbReference>
<dbReference type="Pfam" id="PF02955">
    <property type="entry name" value="GSH-S_ATP"/>
    <property type="match status" value="1"/>
</dbReference>
<dbReference type="Gene3D" id="3.30.470.20">
    <property type="entry name" value="ATP-grasp fold, B domain"/>
    <property type="match status" value="1"/>
</dbReference>
<sequence length="290" mass="33734">MKRCALLTTDNLEDFFVYDQMLIEPLKQYGWLAEEVSWRNRRIDWSVFDVVIIRSTWDYQQFCEEFLTCLREIDASSAQLENSLKVVEWNISKAYLKDLQNQGVSIVPTLWFESFDYAKITSGFEHFSTQEMVIKPLISANADFTYRFTRDSLVGLNNELSDVFSDREFMLQPFLPGIIDEGEYSLFYFDGNYSHAILKKPKSGDFRVQEEHGGQLETIQATEDMLTVARHSLAALPDDVLYARVDIIRHKHEFVVIEIELIEPSLYFNMDPESPQCFVDAFVTKFGKGN</sequence>
<dbReference type="PANTHER" id="PTHR39217:SF1">
    <property type="entry name" value="GLUTATHIONE SYNTHETASE"/>
    <property type="match status" value="1"/>
</dbReference>
<dbReference type="SUPFAM" id="SSF56059">
    <property type="entry name" value="Glutathione synthetase ATP-binding domain-like"/>
    <property type="match status" value="1"/>
</dbReference>
<dbReference type="InterPro" id="IPR053191">
    <property type="entry name" value="DcsG_Biosynth_Enzyme"/>
</dbReference>
<evidence type="ECO:0000313" key="2">
    <source>
        <dbReference type="EMBL" id="MCF2949091.1"/>
    </source>
</evidence>
<organism evidence="2 3">
    <name type="scientific">Paraglaciecola algarum</name>
    <dbReference type="NCBI Taxonomy" id="3050085"/>
    <lineage>
        <taxon>Bacteria</taxon>
        <taxon>Pseudomonadati</taxon>
        <taxon>Pseudomonadota</taxon>
        <taxon>Gammaproteobacteria</taxon>
        <taxon>Alteromonadales</taxon>
        <taxon>Alteromonadaceae</taxon>
        <taxon>Paraglaciecola</taxon>
    </lineage>
</organism>
<proteinExistence type="predicted"/>
<keyword evidence="3" id="KW-1185">Reference proteome</keyword>
<dbReference type="PANTHER" id="PTHR39217">
    <property type="match status" value="1"/>
</dbReference>
<name>A0ABS9DBT1_9ALTE</name>